<comment type="caution">
    <text evidence="8">The sequence shown here is derived from an EMBL/GenBank/DDBJ whole genome shotgun (WGS) entry which is preliminary data.</text>
</comment>
<evidence type="ECO:0000256" key="1">
    <source>
        <dbReference type="ARBA" id="ARBA00004651"/>
    </source>
</evidence>
<dbReference type="Proteomes" id="UP000480151">
    <property type="component" value="Unassembled WGS sequence"/>
</dbReference>
<protein>
    <submittedName>
        <fullName evidence="8">MFS transporter</fullName>
    </submittedName>
</protein>
<evidence type="ECO:0000256" key="5">
    <source>
        <dbReference type="ARBA" id="ARBA00023136"/>
    </source>
</evidence>
<dbReference type="GO" id="GO:0005886">
    <property type="term" value="C:plasma membrane"/>
    <property type="evidence" value="ECO:0007669"/>
    <property type="project" value="UniProtKB-SubCell"/>
</dbReference>
<feature type="transmembrane region" description="Helical" evidence="6">
    <location>
        <begin position="276"/>
        <end position="295"/>
    </location>
</feature>
<feature type="transmembrane region" description="Helical" evidence="6">
    <location>
        <begin position="148"/>
        <end position="169"/>
    </location>
</feature>
<dbReference type="Gene3D" id="1.20.1250.20">
    <property type="entry name" value="MFS general substrate transporter like domains"/>
    <property type="match status" value="2"/>
</dbReference>
<organism evidence="8 9">
    <name type="scientific">Paenibacillus apii</name>
    <dbReference type="NCBI Taxonomy" id="1850370"/>
    <lineage>
        <taxon>Bacteria</taxon>
        <taxon>Bacillati</taxon>
        <taxon>Bacillota</taxon>
        <taxon>Bacilli</taxon>
        <taxon>Bacillales</taxon>
        <taxon>Paenibacillaceae</taxon>
        <taxon>Paenibacillus</taxon>
    </lineage>
</organism>
<feature type="transmembrane region" description="Helical" evidence="6">
    <location>
        <begin position="109"/>
        <end position="136"/>
    </location>
</feature>
<dbReference type="Pfam" id="PF07690">
    <property type="entry name" value="MFS_1"/>
    <property type="match status" value="2"/>
</dbReference>
<keyword evidence="3 6" id="KW-0812">Transmembrane</keyword>
<feature type="transmembrane region" description="Helical" evidence="6">
    <location>
        <begin position="396"/>
        <end position="416"/>
    </location>
</feature>
<evidence type="ECO:0000256" key="3">
    <source>
        <dbReference type="ARBA" id="ARBA00022692"/>
    </source>
</evidence>
<feature type="transmembrane region" description="Helical" evidence="6">
    <location>
        <begin position="21"/>
        <end position="41"/>
    </location>
</feature>
<dbReference type="InterPro" id="IPR020846">
    <property type="entry name" value="MFS_dom"/>
</dbReference>
<dbReference type="EMBL" id="JAAKGU010000005">
    <property type="protein sequence ID" value="NGM83362.1"/>
    <property type="molecule type" value="Genomic_DNA"/>
</dbReference>
<dbReference type="SUPFAM" id="SSF103473">
    <property type="entry name" value="MFS general substrate transporter"/>
    <property type="match status" value="1"/>
</dbReference>
<dbReference type="PROSITE" id="PS50850">
    <property type="entry name" value="MFS"/>
    <property type="match status" value="1"/>
</dbReference>
<comment type="subcellular location">
    <subcellularLocation>
        <location evidence="1">Cell membrane</location>
        <topology evidence="1">Multi-pass membrane protein</topology>
    </subcellularLocation>
</comment>
<evidence type="ECO:0000256" key="2">
    <source>
        <dbReference type="ARBA" id="ARBA00022448"/>
    </source>
</evidence>
<keyword evidence="2" id="KW-0813">Transport</keyword>
<keyword evidence="4 6" id="KW-1133">Transmembrane helix</keyword>
<evidence type="ECO:0000256" key="6">
    <source>
        <dbReference type="SAM" id="Phobius"/>
    </source>
</evidence>
<dbReference type="RefSeq" id="WP_165098717.1">
    <property type="nucleotide sequence ID" value="NZ_JAAKGU010000005.1"/>
</dbReference>
<dbReference type="CDD" id="cd17325">
    <property type="entry name" value="MFS_MdtG_SLC18_like"/>
    <property type="match status" value="1"/>
</dbReference>
<dbReference type="PANTHER" id="PTHR23518">
    <property type="entry name" value="C-METHYLTRANSFERASE"/>
    <property type="match status" value="1"/>
</dbReference>
<feature type="transmembrane region" description="Helical" evidence="6">
    <location>
        <begin position="331"/>
        <end position="353"/>
    </location>
</feature>
<evidence type="ECO:0000313" key="9">
    <source>
        <dbReference type="Proteomes" id="UP000480151"/>
    </source>
</evidence>
<dbReference type="InterPro" id="IPR036259">
    <property type="entry name" value="MFS_trans_sf"/>
</dbReference>
<feature type="domain" description="Major facilitator superfamily (MFS) profile" evidence="7">
    <location>
        <begin position="17"/>
        <end position="420"/>
    </location>
</feature>
<evidence type="ECO:0000256" key="4">
    <source>
        <dbReference type="ARBA" id="ARBA00022989"/>
    </source>
</evidence>
<name>A0A6M1PLY5_9BACL</name>
<feature type="transmembrane region" description="Helical" evidence="6">
    <location>
        <begin position="244"/>
        <end position="264"/>
    </location>
</feature>
<dbReference type="GO" id="GO:0022857">
    <property type="term" value="F:transmembrane transporter activity"/>
    <property type="evidence" value="ECO:0007669"/>
    <property type="project" value="InterPro"/>
</dbReference>
<keyword evidence="5 6" id="KW-0472">Membrane</keyword>
<proteinExistence type="predicted"/>
<feature type="transmembrane region" description="Helical" evidence="6">
    <location>
        <begin position="84"/>
        <end position="103"/>
    </location>
</feature>
<dbReference type="InterPro" id="IPR011701">
    <property type="entry name" value="MFS"/>
</dbReference>
<evidence type="ECO:0000313" key="8">
    <source>
        <dbReference type="EMBL" id="NGM83362.1"/>
    </source>
</evidence>
<evidence type="ECO:0000259" key="7">
    <source>
        <dbReference type="PROSITE" id="PS50850"/>
    </source>
</evidence>
<reference evidence="8 9" key="1">
    <citation type="submission" date="2020-02" db="EMBL/GenBank/DDBJ databases">
        <authorList>
            <person name="Gao J."/>
            <person name="Sun J."/>
        </authorList>
    </citation>
    <scope>NUCLEOTIDE SEQUENCE [LARGE SCALE GENOMIC DNA]</scope>
    <source>
        <strain evidence="8 9">7124</strain>
    </source>
</reference>
<feature type="transmembrane region" description="Helical" evidence="6">
    <location>
        <begin position="365"/>
        <end position="384"/>
    </location>
</feature>
<feature type="transmembrane region" description="Helical" evidence="6">
    <location>
        <begin position="175"/>
        <end position="197"/>
    </location>
</feature>
<keyword evidence="9" id="KW-1185">Reference proteome</keyword>
<dbReference type="PANTHER" id="PTHR23518:SF2">
    <property type="entry name" value="MAJOR FACILITATOR SUPERFAMILY TRANSPORTER"/>
    <property type="match status" value="1"/>
</dbReference>
<dbReference type="AlphaFoldDB" id="A0A6M1PLY5"/>
<gene>
    <name evidence="8" type="ORF">G5B47_13140</name>
</gene>
<accession>A0A6M1PLY5</accession>
<sequence length="431" mass="46104">MPANTQQRTHISLASPFIIEMWFIIFLVEFVKGSLLVALLPVYMENVLGLSVTVVGLAFALQYLGDNLFRGPSGWIMERIGYRWTMTGALIMIAVAVILIIYAKDAASLSLACLILGIGTSPLWPCVMTGVTELAVSTKSGSSGAAMGAVEMASLAGTGIGPITVNFLMDHGHQSYRTVFFVLLAFAAAVVAVALLLPARIGHGVHAVTRGTQVTEATRPKLSPLASLKRTLLQLKQSLRVSRLLYPALFLQAFAIGLMTPVVTLFTRTELHLSPIQFNLLLIAGGGITVLALVPAGKLVDRIGTEAFLNTGFLLAAASLATFAYVRSLPYVFVVVALVGISYACILPAWNAFIAKQVPKGERGTVWGIFLTLQGSGMVAGPIVSGKLWDSVGHGVPFIASSLVMVLLFFLHLAIVRRTKRKNEALQLTRS</sequence>
<feature type="transmembrane region" description="Helical" evidence="6">
    <location>
        <begin position="47"/>
        <end position="64"/>
    </location>
</feature>